<comment type="caution">
    <text evidence="3">The sequence shown here is derived from an EMBL/GenBank/DDBJ whole genome shotgun (WGS) entry which is preliminary data.</text>
</comment>
<dbReference type="Gene3D" id="3.20.20.70">
    <property type="entry name" value="Aldolase class I"/>
    <property type="match status" value="1"/>
</dbReference>
<dbReference type="Pfam" id="PF00682">
    <property type="entry name" value="HMGL-like"/>
    <property type="match status" value="1"/>
</dbReference>
<feature type="domain" description="Pyruvate carboxyltransferase" evidence="2">
    <location>
        <begin position="7"/>
        <end position="261"/>
    </location>
</feature>
<sequence length="569" mass="64670">MNLNKPFEILDCSIRDGGYVNNWDFSQELVRESYKALSKTGVDFVELGFRSSEKYFPKNSTGIWRLTPEDLLRETVGNIQGPAIALMGDYGKIDLEDLPPAEESVARMIRIAAGKNDLAGALDLCEKIKQKGYISSLQCMGYICFTENERKELIKRLADTDIDYAYVGDSYGSIFPFHVRPIFEPLLELKHLKIGFHPHNNTQMAFASTIEALAVGIDIVDSTIFGIGRGAGNLPTEILLGYLRVQGMERYNPSPVLNVIERYFLDIMRKTPWGYQLPYMISGIFNVHPNYPKELMKRQEYRMDEIWNAMSYIRKLNPTGFNPRLVDELIGQGVVGYMGAKHFCVPGEERENCIPAPHPPYQDRHAGKDILILANGPSLKEKQEEIRQFIKLHKPIVLGANNLGGLFVPDYHAFNNAKRFVSHIETVHPDSSLLLGINLPGDLIDDYLDRPYEPLVFNDILDADFDIANGMISSNCRTISVLLAGVAVVMGARRIFIAGMDGYLNSDTTLHYDERFDTHEHALNIERHRWNERFLHQIDAWLTRRQHEGLHIITPTGHSSFYTPITEYL</sequence>
<protein>
    <recommendedName>
        <fullName evidence="2">Pyruvate carboxyltransferase domain-containing protein</fullName>
    </recommendedName>
</protein>
<evidence type="ECO:0000313" key="4">
    <source>
        <dbReference type="Proteomes" id="UP000503840"/>
    </source>
</evidence>
<dbReference type="InterPro" id="IPR013785">
    <property type="entry name" value="Aldolase_TIM"/>
</dbReference>
<dbReference type="GO" id="GO:0003852">
    <property type="term" value="F:2-isopropylmalate synthase activity"/>
    <property type="evidence" value="ECO:0007669"/>
    <property type="project" value="TreeGrafter"/>
</dbReference>
<keyword evidence="1" id="KW-0464">Manganese</keyword>
<dbReference type="SUPFAM" id="SSF51569">
    <property type="entry name" value="Aldolase"/>
    <property type="match status" value="1"/>
</dbReference>
<dbReference type="AlphaFoldDB" id="A0A7J0BP93"/>
<reference evidence="3 4" key="1">
    <citation type="submission" date="2020-05" db="EMBL/GenBank/DDBJ databases">
        <title>Draft genome sequence of Desulfovibrio sp. strain HN2T.</title>
        <authorList>
            <person name="Ueno A."/>
            <person name="Tamazawa S."/>
            <person name="Tamamura S."/>
            <person name="Murakami T."/>
            <person name="Kiyama T."/>
            <person name="Inomata H."/>
            <person name="Amano Y."/>
            <person name="Miyakawa K."/>
            <person name="Tamaki H."/>
            <person name="Naganuma T."/>
            <person name="Kaneko K."/>
        </authorList>
    </citation>
    <scope>NUCLEOTIDE SEQUENCE [LARGE SCALE GENOMIC DNA]</scope>
    <source>
        <strain evidence="3 4">HN2</strain>
    </source>
</reference>
<dbReference type="InterPro" id="IPR050073">
    <property type="entry name" value="2-IPM_HCS-like"/>
</dbReference>
<accession>A0A7J0BP93</accession>
<dbReference type="GO" id="GO:0009098">
    <property type="term" value="P:L-leucine biosynthetic process"/>
    <property type="evidence" value="ECO:0007669"/>
    <property type="project" value="TreeGrafter"/>
</dbReference>
<dbReference type="Proteomes" id="UP000503840">
    <property type="component" value="Unassembled WGS sequence"/>
</dbReference>
<evidence type="ECO:0000313" key="3">
    <source>
        <dbReference type="EMBL" id="GFM35032.1"/>
    </source>
</evidence>
<proteinExistence type="predicted"/>
<organism evidence="3 4">
    <name type="scientific">Desulfovibrio subterraneus</name>
    <dbReference type="NCBI Taxonomy" id="2718620"/>
    <lineage>
        <taxon>Bacteria</taxon>
        <taxon>Pseudomonadati</taxon>
        <taxon>Thermodesulfobacteriota</taxon>
        <taxon>Desulfovibrionia</taxon>
        <taxon>Desulfovibrionales</taxon>
        <taxon>Desulfovibrionaceae</taxon>
        <taxon>Desulfovibrio</taxon>
    </lineage>
</organism>
<evidence type="ECO:0000256" key="1">
    <source>
        <dbReference type="ARBA" id="ARBA00023211"/>
    </source>
</evidence>
<dbReference type="PANTHER" id="PTHR10277">
    <property type="entry name" value="HOMOCITRATE SYNTHASE-RELATED"/>
    <property type="match status" value="1"/>
</dbReference>
<gene>
    <name evidence="3" type="ORF">DSM101010T_33970</name>
</gene>
<dbReference type="InterPro" id="IPR000891">
    <property type="entry name" value="PYR_CT"/>
</dbReference>
<dbReference type="EMBL" id="BLVO01000016">
    <property type="protein sequence ID" value="GFM35032.1"/>
    <property type="molecule type" value="Genomic_DNA"/>
</dbReference>
<keyword evidence="4" id="KW-1185">Reference proteome</keyword>
<evidence type="ECO:0000259" key="2">
    <source>
        <dbReference type="PROSITE" id="PS50991"/>
    </source>
</evidence>
<dbReference type="PROSITE" id="PS50991">
    <property type="entry name" value="PYR_CT"/>
    <property type="match status" value="1"/>
</dbReference>
<dbReference type="PANTHER" id="PTHR10277:SF9">
    <property type="entry name" value="2-ISOPROPYLMALATE SYNTHASE 1, CHLOROPLASTIC-RELATED"/>
    <property type="match status" value="1"/>
</dbReference>
<name>A0A7J0BP93_9BACT</name>
<dbReference type="RefSeq" id="WP_174406669.1">
    <property type="nucleotide sequence ID" value="NZ_BLVO01000016.1"/>
</dbReference>
<dbReference type="CDD" id="cd07944">
    <property type="entry name" value="DRE_TIM_HOA_like"/>
    <property type="match status" value="1"/>
</dbReference>